<sequence length="80" mass="9217">MPISTPLPVNAHIKLQNWTSPLTTGAVRGNIKDTTDVDIGYRYLRKKNYIGCSMTKDRDRRKKARTTSFNYISDCKFAYI</sequence>
<organism evidence="1 2">
    <name type="scientific">Synaphobranchus kaupii</name>
    <name type="common">Kaup's arrowtooth eel</name>
    <dbReference type="NCBI Taxonomy" id="118154"/>
    <lineage>
        <taxon>Eukaryota</taxon>
        <taxon>Metazoa</taxon>
        <taxon>Chordata</taxon>
        <taxon>Craniata</taxon>
        <taxon>Vertebrata</taxon>
        <taxon>Euteleostomi</taxon>
        <taxon>Actinopterygii</taxon>
        <taxon>Neopterygii</taxon>
        <taxon>Teleostei</taxon>
        <taxon>Anguilliformes</taxon>
        <taxon>Synaphobranchidae</taxon>
        <taxon>Synaphobranchus</taxon>
    </lineage>
</organism>
<dbReference type="Proteomes" id="UP001152622">
    <property type="component" value="Chromosome 23"/>
</dbReference>
<evidence type="ECO:0000313" key="1">
    <source>
        <dbReference type="EMBL" id="KAJ8333476.1"/>
    </source>
</evidence>
<evidence type="ECO:0000313" key="2">
    <source>
        <dbReference type="Proteomes" id="UP001152622"/>
    </source>
</evidence>
<dbReference type="AlphaFoldDB" id="A0A9Q1E769"/>
<gene>
    <name evidence="1" type="ORF">SKAU_G00414840</name>
</gene>
<comment type="caution">
    <text evidence="1">The sequence shown here is derived from an EMBL/GenBank/DDBJ whole genome shotgun (WGS) entry which is preliminary data.</text>
</comment>
<reference evidence="1" key="1">
    <citation type="journal article" date="2023" name="Science">
        <title>Genome structures resolve the early diversification of teleost fishes.</title>
        <authorList>
            <person name="Parey E."/>
            <person name="Louis A."/>
            <person name="Montfort J."/>
            <person name="Bouchez O."/>
            <person name="Roques C."/>
            <person name="Iampietro C."/>
            <person name="Lluch J."/>
            <person name="Castinel A."/>
            <person name="Donnadieu C."/>
            <person name="Desvignes T."/>
            <person name="Floi Bucao C."/>
            <person name="Jouanno E."/>
            <person name="Wen M."/>
            <person name="Mejri S."/>
            <person name="Dirks R."/>
            <person name="Jansen H."/>
            <person name="Henkel C."/>
            <person name="Chen W.J."/>
            <person name="Zahm M."/>
            <person name="Cabau C."/>
            <person name="Klopp C."/>
            <person name="Thompson A.W."/>
            <person name="Robinson-Rechavi M."/>
            <person name="Braasch I."/>
            <person name="Lecointre G."/>
            <person name="Bobe J."/>
            <person name="Postlethwait J.H."/>
            <person name="Berthelot C."/>
            <person name="Roest Crollius H."/>
            <person name="Guiguen Y."/>
        </authorList>
    </citation>
    <scope>NUCLEOTIDE SEQUENCE</scope>
    <source>
        <strain evidence="1">WJC10195</strain>
    </source>
</reference>
<accession>A0A9Q1E769</accession>
<protein>
    <submittedName>
        <fullName evidence="1">Uncharacterized protein</fullName>
    </submittedName>
</protein>
<proteinExistence type="predicted"/>
<keyword evidence="2" id="KW-1185">Reference proteome</keyword>
<name>A0A9Q1E769_SYNKA</name>
<dbReference type="EMBL" id="JAINUF010000023">
    <property type="protein sequence ID" value="KAJ8333476.1"/>
    <property type="molecule type" value="Genomic_DNA"/>
</dbReference>